<organism evidence="2 3">
    <name type="scientific">Candidatus Phosphoribacter hodrii</name>
    <dbReference type="NCBI Taxonomy" id="2953743"/>
    <lineage>
        <taxon>Bacteria</taxon>
        <taxon>Bacillati</taxon>
        <taxon>Actinomycetota</taxon>
        <taxon>Actinomycetes</taxon>
        <taxon>Micrococcales</taxon>
        <taxon>Dermatophilaceae</taxon>
        <taxon>Candidatus Phosphoribacter</taxon>
    </lineage>
</organism>
<dbReference type="InterPro" id="IPR021315">
    <property type="entry name" value="Gap/Sap"/>
</dbReference>
<comment type="caution">
    <text evidence="2">The sequence shown here is derived from an EMBL/GenBank/DDBJ whole genome shotgun (WGS) entry which is preliminary data.</text>
</comment>
<feature type="transmembrane region" description="Helical" evidence="1">
    <location>
        <begin position="195"/>
        <end position="217"/>
    </location>
</feature>
<proteinExistence type="predicted"/>
<dbReference type="AlphaFoldDB" id="A0A935ILI8"/>
<keyword evidence="1" id="KW-1133">Transmembrane helix</keyword>
<evidence type="ECO:0000256" key="1">
    <source>
        <dbReference type="SAM" id="Phobius"/>
    </source>
</evidence>
<evidence type="ECO:0000313" key="3">
    <source>
        <dbReference type="Proteomes" id="UP000726105"/>
    </source>
</evidence>
<accession>A0A935ILI8</accession>
<dbReference type="Proteomes" id="UP000726105">
    <property type="component" value="Unassembled WGS sequence"/>
</dbReference>
<keyword evidence="1" id="KW-0472">Membrane</keyword>
<dbReference type="EMBL" id="JADJIB010000001">
    <property type="protein sequence ID" value="MBK7272363.1"/>
    <property type="molecule type" value="Genomic_DNA"/>
</dbReference>
<protein>
    <submittedName>
        <fullName evidence="2">GAP family protein</fullName>
    </submittedName>
</protein>
<name>A0A935ILI8_9MICO</name>
<sequence>MFWTVLGEVLTPGLGAALSPMLIVAAIVLGSAPSGPRKVFTFSTGVFVVMAVIGMLVVLGADKAEVATVPSRSEGGHILGLIVGILLCGMAWLTYKNRPTNSEDSSSVKRLNSLDALPYPRIFVMGMVLGLVNVKNIPLEISVGTNVVQTGAGVPLSLIGMLVFSAMACSTLVTPGVIVLAAPEKSTRILGHARKVLIANNTAIMIVLYLMLGTNLISKSLGPLFA</sequence>
<reference evidence="2 3" key="1">
    <citation type="submission" date="2020-10" db="EMBL/GenBank/DDBJ databases">
        <title>Connecting structure to function with the recovery of over 1000 high-quality activated sludge metagenome-assembled genomes encoding full-length rRNA genes using long-read sequencing.</title>
        <authorList>
            <person name="Singleton C.M."/>
            <person name="Petriglieri F."/>
            <person name="Kristensen J.M."/>
            <person name="Kirkegaard R.H."/>
            <person name="Michaelsen T.Y."/>
            <person name="Andersen M.H."/>
            <person name="Karst S.M."/>
            <person name="Dueholm M.S."/>
            <person name="Nielsen P.H."/>
            <person name="Albertsen M."/>
        </authorList>
    </citation>
    <scope>NUCLEOTIDE SEQUENCE [LARGE SCALE GENOMIC DNA]</scope>
    <source>
        <strain evidence="2">Ega_18-Q3-R5-49_MAXAC.001</strain>
    </source>
</reference>
<feature type="transmembrane region" description="Helical" evidence="1">
    <location>
        <begin position="116"/>
        <end position="134"/>
    </location>
</feature>
<feature type="transmembrane region" description="Helical" evidence="1">
    <location>
        <begin position="12"/>
        <end position="32"/>
    </location>
</feature>
<dbReference type="Pfam" id="PF11139">
    <property type="entry name" value="SfLAP"/>
    <property type="match status" value="1"/>
</dbReference>
<gene>
    <name evidence="2" type="ORF">IPI13_04090</name>
</gene>
<feature type="transmembrane region" description="Helical" evidence="1">
    <location>
        <begin position="154"/>
        <end position="183"/>
    </location>
</feature>
<keyword evidence="1" id="KW-0812">Transmembrane</keyword>
<feature type="transmembrane region" description="Helical" evidence="1">
    <location>
        <begin position="39"/>
        <end position="58"/>
    </location>
</feature>
<feature type="transmembrane region" description="Helical" evidence="1">
    <location>
        <begin position="78"/>
        <end position="95"/>
    </location>
</feature>
<evidence type="ECO:0000313" key="2">
    <source>
        <dbReference type="EMBL" id="MBK7272363.1"/>
    </source>
</evidence>